<dbReference type="InterPro" id="IPR045174">
    <property type="entry name" value="Dof"/>
</dbReference>
<evidence type="ECO:0000256" key="4">
    <source>
        <dbReference type="ARBA" id="ARBA00023015"/>
    </source>
</evidence>
<organism evidence="13">
    <name type="scientific">Brassica oleracea</name>
    <name type="common">Wild cabbage</name>
    <dbReference type="NCBI Taxonomy" id="3712"/>
    <lineage>
        <taxon>Eukaryota</taxon>
        <taxon>Viridiplantae</taxon>
        <taxon>Streptophyta</taxon>
        <taxon>Embryophyta</taxon>
        <taxon>Tracheophyta</taxon>
        <taxon>Spermatophyta</taxon>
        <taxon>Magnoliopsida</taxon>
        <taxon>eudicotyledons</taxon>
        <taxon>Gunneridae</taxon>
        <taxon>Pentapetalae</taxon>
        <taxon>rosids</taxon>
        <taxon>malvids</taxon>
        <taxon>Brassicales</taxon>
        <taxon>Brassicaceae</taxon>
        <taxon>Brassiceae</taxon>
        <taxon>Brassica</taxon>
    </lineage>
</organism>
<comment type="function">
    <text evidence="9">Transcription factor that binds specifically to a 5'-AA[AG]G-3' consensus core sequence.</text>
</comment>
<dbReference type="AlphaFoldDB" id="A0A3P6C3P3"/>
<dbReference type="GO" id="GO:0003677">
    <property type="term" value="F:DNA binding"/>
    <property type="evidence" value="ECO:0007669"/>
    <property type="project" value="UniProtKB-UniRule"/>
</dbReference>
<evidence type="ECO:0000256" key="8">
    <source>
        <dbReference type="PROSITE-ProRule" id="PRU00071"/>
    </source>
</evidence>
<keyword evidence="7 8" id="KW-0539">Nucleus</keyword>
<evidence type="ECO:0000256" key="5">
    <source>
        <dbReference type="ARBA" id="ARBA00023125"/>
    </source>
</evidence>
<evidence type="ECO:0000256" key="9">
    <source>
        <dbReference type="RuleBase" id="RU369094"/>
    </source>
</evidence>
<dbReference type="Pfam" id="PF02701">
    <property type="entry name" value="Zn_ribbon_Dof"/>
    <property type="match status" value="1"/>
</dbReference>
<feature type="domain" description="Dof-type" evidence="12">
    <location>
        <begin position="122"/>
        <end position="176"/>
    </location>
</feature>
<keyword evidence="5 8" id="KW-0238">DNA-binding</keyword>
<evidence type="ECO:0000256" key="1">
    <source>
        <dbReference type="ARBA" id="ARBA00022723"/>
    </source>
</evidence>
<accession>A0A3P6C3P3</accession>
<evidence type="ECO:0000256" key="7">
    <source>
        <dbReference type="ARBA" id="ARBA00023242"/>
    </source>
</evidence>
<feature type="region of interest" description="Disordered" evidence="10">
    <location>
        <begin position="167"/>
        <end position="204"/>
    </location>
</feature>
<evidence type="ECO:0000313" key="13">
    <source>
        <dbReference type="EMBL" id="VDD09816.1"/>
    </source>
</evidence>
<dbReference type="EMBL" id="LR031873">
    <property type="protein sequence ID" value="VDD09816.1"/>
    <property type="molecule type" value="Genomic_DNA"/>
</dbReference>
<dbReference type="PANTHER" id="PTHR31992">
    <property type="entry name" value="DOF ZINC FINGER PROTEIN DOF1.4-RELATED"/>
    <property type="match status" value="1"/>
</dbReference>
<dbReference type="GO" id="GO:0003700">
    <property type="term" value="F:DNA-binding transcription factor activity"/>
    <property type="evidence" value="ECO:0007669"/>
    <property type="project" value="UniProtKB-UniRule"/>
</dbReference>
<proteinExistence type="predicted"/>
<name>A0A3P6C3P3_BRAOL</name>
<dbReference type="PANTHER" id="PTHR31992:SF193">
    <property type="entry name" value="DOF ZINC FINGER PROTEIN DOF3.6"/>
    <property type="match status" value="1"/>
</dbReference>
<evidence type="ECO:0000256" key="2">
    <source>
        <dbReference type="ARBA" id="ARBA00022771"/>
    </source>
</evidence>
<feature type="transmembrane region" description="Helical" evidence="11">
    <location>
        <begin position="21"/>
        <end position="50"/>
    </location>
</feature>
<evidence type="ECO:0000256" key="10">
    <source>
        <dbReference type="SAM" id="MobiDB-lite"/>
    </source>
</evidence>
<keyword evidence="6 9" id="KW-0804">Transcription</keyword>
<sequence>MDFSSLPVNQFDSHNWQQVMNLGYCICFLIRLYFAPNIINLHIFSLYIFFCLRTTFQAQVVSLKSQGNTQQQDRVTSYQNPNFNLPQFSSPPASQAGSSQARVNSMVERARIAKIPLPEAALKCPRCDSTNTKFCYFNNYNLTQPRHFCKTCRRYWTRGGALRNVPVGGGFRRNKRSKSNGGGRSKSTVVVSADNNNTSSSLSCNPSYSNPSKFLSYGQAPGFTSNLPILPPFQSHGGYNSSNIGLDFSGIQMSGMSSSGGMLDPWRMSSLQQSQQFPFLSNTSGLDQSSNSLYPLLDGNEGLRSKPFMDMEQPRNVKAEENDQDLDKDGNGVNNLSRNFLGNININPSGNDEYTSWGGNSSINSSWTGFTSNNSTGHLSF</sequence>
<dbReference type="PROSITE" id="PS01361">
    <property type="entry name" value="ZF_DOF_1"/>
    <property type="match status" value="1"/>
</dbReference>
<evidence type="ECO:0000259" key="12">
    <source>
        <dbReference type="PROSITE" id="PS50884"/>
    </source>
</evidence>
<evidence type="ECO:0000256" key="3">
    <source>
        <dbReference type="ARBA" id="ARBA00022833"/>
    </source>
</evidence>
<feature type="compositionally biased region" description="Low complexity" evidence="10">
    <location>
        <begin position="195"/>
        <end position="204"/>
    </location>
</feature>
<keyword evidence="4 9" id="KW-0805">Transcription regulation</keyword>
<keyword evidence="11" id="KW-1133">Transmembrane helix</keyword>
<protein>
    <recommendedName>
        <fullName evidence="9">Dof zinc finger protein</fullName>
    </recommendedName>
</protein>
<reference evidence="13" key="1">
    <citation type="submission" date="2018-11" db="EMBL/GenBank/DDBJ databases">
        <authorList>
            <consortium name="Genoscope - CEA"/>
            <person name="William W."/>
        </authorList>
    </citation>
    <scope>NUCLEOTIDE SEQUENCE</scope>
</reference>
<dbReference type="GO" id="GO:0005634">
    <property type="term" value="C:nucleus"/>
    <property type="evidence" value="ECO:0007669"/>
    <property type="project" value="UniProtKB-SubCell"/>
</dbReference>
<comment type="subcellular location">
    <subcellularLocation>
        <location evidence="8 9">Nucleus</location>
    </subcellularLocation>
</comment>
<keyword evidence="2 8" id="KW-0863">Zinc-finger</keyword>
<gene>
    <name evidence="13" type="ORF">BOLC4T25267H</name>
</gene>
<dbReference type="PROSITE" id="PS50884">
    <property type="entry name" value="ZF_DOF_2"/>
    <property type="match status" value="1"/>
</dbReference>
<evidence type="ECO:0000256" key="11">
    <source>
        <dbReference type="SAM" id="Phobius"/>
    </source>
</evidence>
<evidence type="ECO:0000256" key="6">
    <source>
        <dbReference type="ARBA" id="ARBA00023163"/>
    </source>
</evidence>
<keyword evidence="11" id="KW-0472">Membrane</keyword>
<keyword evidence="3 9" id="KW-0862">Zinc</keyword>
<dbReference type="GO" id="GO:0008270">
    <property type="term" value="F:zinc ion binding"/>
    <property type="evidence" value="ECO:0007669"/>
    <property type="project" value="UniProtKB-KW"/>
</dbReference>
<keyword evidence="11" id="KW-0812">Transmembrane</keyword>
<dbReference type="InterPro" id="IPR003851">
    <property type="entry name" value="Znf_Dof"/>
</dbReference>
<keyword evidence="1 9" id="KW-0479">Metal-binding</keyword>